<dbReference type="InterPro" id="IPR046341">
    <property type="entry name" value="SET_dom_sf"/>
</dbReference>
<feature type="domain" description="SET" evidence="1">
    <location>
        <begin position="201"/>
        <end position="509"/>
    </location>
</feature>
<name>A0A6A6ZI06_9PLEO</name>
<dbReference type="InterPro" id="IPR001214">
    <property type="entry name" value="SET_dom"/>
</dbReference>
<dbReference type="Gene3D" id="2.170.270.10">
    <property type="entry name" value="SET domain"/>
    <property type="match status" value="1"/>
</dbReference>
<dbReference type="SUPFAM" id="SSF82199">
    <property type="entry name" value="SET domain"/>
    <property type="match status" value="1"/>
</dbReference>
<protein>
    <recommendedName>
        <fullName evidence="1">SET domain-containing protein</fullName>
    </recommendedName>
</protein>
<dbReference type="OrthoDB" id="438641at2759"/>
<evidence type="ECO:0000259" key="1">
    <source>
        <dbReference type="PROSITE" id="PS50280"/>
    </source>
</evidence>
<dbReference type="InterPro" id="IPR050869">
    <property type="entry name" value="H3K4_H4K5_MeTrfase"/>
</dbReference>
<dbReference type="Pfam" id="PF00856">
    <property type="entry name" value="SET"/>
    <property type="match status" value="1"/>
</dbReference>
<organism evidence="2 3">
    <name type="scientific">Ophiobolus disseminans</name>
    <dbReference type="NCBI Taxonomy" id="1469910"/>
    <lineage>
        <taxon>Eukaryota</taxon>
        <taxon>Fungi</taxon>
        <taxon>Dikarya</taxon>
        <taxon>Ascomycota</taxon>
        <taxon>Pezizomycotina</taxon>
        <taxon>Dothideomycetes</taxon>
        <taxon>Pleosporomycetidae</taxon>
        <taxon>Pleosporales</taxon>
        <taxon>Pleosporineae</taxon>
        <taxon>Phaeosphaeriaceae</taxon>
        <taxon>Ophiobolus</taxon>
    </lineage>
</organism>
<keyword evidence="3" id="KW-1185">Reference proteome</keyword>
<proteinExistence type="predicted"/>
<evidence type="ECO:0000313" key="3">
    <source>
        <dbReference type="Proteomes" id="UP000799424"/>
    </source>
</evidence>
<reference evidence="2" key="1">
    <citation type="journal article" date="2020" name="Stud. Mycol.">
        <title>101 Dothideomycetes genomes: a test case for predicting lifestyles and emergence of pathogens.</title>
        <authorList>
            <person name="Haridas S."/>
            <person name="Albert R."/>
            <person name="Binder M."/>
            <person name="Bloem J."/>
            <person name="Labutti K."/>
            <person name="Salamov A."/>
            <person name="Andreopoulos B."/>
            <person name="Baker S."/>
            <person name="Barry K."/>
            <person name="Bills G."/>
            <person name="Bluhm B."/>
            <person name="Cannon C."/>
            <person name="Castanera R."/>
            <person name="Culley D."/>
            <person name="Daum C."/>
            <person name="Ezra D."/>
            <person name="Gonzalez J."/>
            <person name="Henrissat B."/>
            <person name="Kuo A."/>
            <person name="Liang C."/>
            <person name="Lipzen A."/>
            <person name="Lutzoni F."/>
            <person name="Magnuson J."/>
            <person name="Mondo S."/>
            <person name="Nolan M."/>
            <person name="Ohm R."/>
            <person name="Pangilinan J."/>
            <person name="Park H.-J."/>
            <person name="Ramirez L."/>
            <person name="Alfaro M."/>
            <person name="Sun H."/>
            <person name="Tritt A."/>
            <person name="Yoshinaga Y."/>
            <person name="Zwiers L.-H."/>
            <person name="Turgeon B."/>
            <person name="Goodwin S."/>
            <person name="Spatafora J."/>
            <person name="Crous P."/>
            <person name="Grigoriev I."/>
        </authorList>
    </citation>
    <scope>NUCLEOTIDE SEQUENCE</scope>
    <source>
        <strain evidence="2">CBS 113818</strain>
    </source>
</reference>
<sequence length="550" mass="62458">MSGEKGSIPEVIIHRLELAKAYQQLGYPDLAAGDAYKALLLIDELSEEGEYFEEALEAAKHDCILEKVAKLAINSQSRDQSDEHDSFINWVKLEYSKTAYDTLISSLLSCNNLRTAYDYIVRAQKAYPEDPIFREYDADLAQKVRSHFDAKEEELALIDVVDYPDKGAVRREQYPWNYHEPDRFSEECLQFINSELASIAPKLEVKMSELPLLSTDLSRSQSIEEVKYVKQLGLFAKDNILPGEHILEEKSLLTAISRLHESYCDACSIALPKLQDITATDLDKAIISCEECDEVFFCSMHCHDLAQTSYHSSLCGISAEEGKVPASEAADTLYTSLLIRALALAETQDMHPLELKEIRYIWGDYHSHNLDDVWEVDAEGELVDPFGSVPQTLPFSFKLNVLAPLHLLEKMEVNIFTQSDRYDTWVFNTILAKLRGTASARQGLDGRPEISAVHPMWCLANHSCDPNVAWEWQGSIRFWTREHLVEWQGRDFSATPGIKAGEELLSHYCDIRLPVKERREWAVGPLGGECVCARCIWEEAEELRQHSTTI</sequence>
<dbReference type="PANTHER" id="PTHR12197">
    <property type="entry name" value="HISTONE-LYSINE N-METHYLTRANSFERASE SMYD"/>
    <property type="match status" value="1"/>
</dbReference>
<dbReference type="Proteomes" id="UP000799424">
    <property type="component" value="Unassembled WGS sequence"/>
</dbReference>
<dbReference type="GO" id="GO:0005634">
    <property type="term" value="C:nucleus"/>
    <property type="evidence" value="ECO:0007669"/>
    <property type="project" value="TreeGrafter"/>
</dbReference>
<dbReference type="EMBL" id="MU006242">
    <property type="protein sequence ID" value="KAF2819875.1"/>
    <property type="molecule type" value="Genomic_DNA"/>
</dbReference>
<accession>A0A6A6ZI06</accession>
<evidence type="ECO:0000313" key="2">
    <source>
        <dbReference type="EMBL" id="KAF2819875.1"/>
    </source>
</evidence>
<dbReference type="PROSITE" id="PS50280">
    <property type="entry name" value="SET"/>
    <property type="match status" value="1"/>
</dbReference>
<dbReference type="PANTHER" id="PTHR12197:SF273">
    <property type="entry name" value="MYND-TYPE ZINC FINGER PROTEIN SAMB"/>
    <property type="match status" value="1"/>
</dbReference>
<gene>
    <name evidence="2" type="ORF">CC86DRAFT_398159</name>
</gene>
<dbReference type="AlphaFoldDB" id="A0A6A6ZI06"/>